<dbReference type="FunFam" id="1.10.1200.10:FF:000005">
    <property type="entry name" value="Nonribosomal peptide synthetase 1"/>
    <property type="match status" value="1"/>
</dbReference>
<dbReference type="SUPFAM" id="SSF47336">
    <property type="entry name" value="ACP-like"/>
    <property type="match status" value="1"/>
</dbReference>
<dbReference type="Gene3D" id="3.30.300.30">
    <property type="match status" value="1"/>
</dbReference>
<evidence type="ECO:0000256" key="3">
    <source>
        <dbReference type="ARBA" id="ARBA00022553"/>
    </source>
</evidence>
<dbReference type="InterPro" id="IPR045851">
    <property type="entry name" value="AMP-bd_C_sf"/>
</dbReference>
<dbReference type="SUPFAM" id="SSF56801">
    <property type="entry name" value="Acetyl-CoA synthetase-like"/>
    <property type="match status" value="1"/>
</dbReference>
<dbReference type="PROSITE" id="PS50075">
    <property type="entry name" value="CARRIER"/>
    <property type="match status" value="1"/>
</dbReference>
<evidence type="ECO:0000313" key="6">
    <source>
        <dbReference type="EMBL" id="SFI89448.1"/>
    </source>
</evidence>
<proteinExistence type="predicted"/>
<dbReference type="EMBL" id="NITY01000002">
    <property type="protein sequence ID" value="PHM45332.1"/>
    <property type="molecule type" value="Genomic_DNA"/>
</dbReference>
<name>A0A1I3LXF4_9GAMM</name>
<keyword evidence="3" id="KW-0597">Phosphoprotein</keyword>
<dbReference type="EMBL" id="FORG01000004">
    <property type="protein sequence ID" value="SFI89448.1"/>
    <property type="molecule type" value="Genomic_DNA"/>
</dbReference>
<keyword evidence="2" id="KW-0596">Phosphopantetheine</keyword>
<dbReference type="GO" id="GO:0031177">
    <property type="term" value="F:phosphopantetheine binding"/>
    <property type="evidence" value="ECO:0007669"/>
    <property type="project" value="TreeGrafter"/>
</dbReference>
<sequence length="303" mass="34630">MHKQVKDTEPYRAQPVTWLNFNTIEEISSLLQAGTFETFGISAIPNARIKDDVEVAEGLRYWSANQLLHPPEYAGKFSPQATKQVQAFESLFQYAEQCGYQCGLTWSQQQPDLLDVIFSRGALPQIQARAVYSQTHLANYPQLSSISGELSEHLESALKKHLPEYMVPSLYITLERMPLSLNNKIDKKALPTPIDSDLRQQTYIAPETEIEIQICRLWQDLLKVHQVGLRDNFFTLGGHSLQAIRLISLIRNELHIEIPLKSIFENPTLEKLSQLVTVHLIQTRRKHAQTEQGKTQILFRGDI</sequence>
<protein>
    <submittedName>
        <fullName evidence="6">Phosphopantetheine attachment site</fullName>
    </submittedName>
    <submittedName>
        <fullName evidence="5">Pyoverdine synthetase I</fullName>
    </submittedName>
</protein>
<dbReference type="InterPro" id="IPR006162">
    <property type="entry name" value="Ppantetheine_attach_site"/>
</dbReference>
<dbReference type="AlphaFoldDB" id="A0A1I3LXF4"/>
<evidence type="ECO:0000313" key="7">
    <source>
        <dbReference type="Proteomes" id="UP000198919"/>
    </source>
</evidence>
<evidence type="ECO:0000313" key="5">
    <source>
        <dbReference type="EMBL" id="PHM45332.1"/>
    </source>
</evidence>
<dbReference type="Proteomes" id="UP000224607">
    <property type="component" value="Unassembled WGS sequence"/>
</dbReference>
<reference evidence="5 8" key="3">
    <citation type="journal article" date="2017" name="Nat. Microbiol.">
        <title>Natural product diversity associated with the nematode symbionts Photorhabdus and Xenorhabdus.</title>
        <authorList>
            <person name="Tobias N.J."/>
            <person name="Wolff H."/>
            <person name="Djahanschiri B."/>
            <person name="Grundmann F."/>
            <person name="Kronenwerth M."/>
            <person name="Shi Y.M."/>
            <person name="Simonyi S."/>
            <person name="Grun P."/>
            <person name="Shapiro-Ilan D."/>
            <person name="Pidot S.J."/>
            <person name="Stinear T.P."/>
            <person name="Ebersberger I."/>
            <person name="Bode H.B."/>
        </authorList>
    </citation>
    <scope>NUCLEOTIDE SEQUENCE [LARGE SCALE GENOMIC DNA]</scope>
    <source>
        <strain evidence="5 8">DSM 17908</strain>
    </source>
</reference>
<comment type="cofactor">
    <cofactor evidence="1">
        <name>pantetheine 4'-phosphate</name>
        <dbReference type="ChEBI" id="CHEBI:47942"/>
    </cofactor>
</comment>
<dbReference type="InterPro" id="IPR036736">
    <property type="entry name" value="ACP-like_sf"/>
</dbReference>
<dbReference type="GO" id="GO:0044550">
    <property type="term" value="P:secondary metabolite biosynthetic process"/>
    <property type="evidence" value="ECO:0007669"/>
    <property type="project" value="TreeGrafter"/>
</dbReference>
<reference evidence="6" key="1">
    <citation type="submission" date="2016-10" db="EMBL/GenBank/DDBJ databases">
        <authorList>
            <person name="de Groot N.N."/>
        </authorList>
    </citation>
    <scope>NUCLEOTIDE SEQUENCE [LARGE SCALE GENOMIC DNA]</scope>
    <source>
        <strain evidence="6">DSM 17908</strain>
    </source>
</reference>
<organism evidence="6 7">
    <name type="scientific">Xenorhabdus mauleonii</name>
    <dbReference type="NCBI Taxonomy" id="351675"/>
    <lineage>
        <taxon>Bacteria</taxon>
        <taxon>Pseudomonadati</taxon>
        <taxon>Pseudomonadota</taxon>
        <taxon>Gammaproteobacteria</taxon>
        <taxon>Enterobacterales</taxon>
        <taxon>Morganellaceae</taxon>
        <taxon>Xenorhabdus</taxon>
    </lineage>
</organism>
<dbReference type="Pfam" id="PF00550">
    <property type="entry name" value="PP-binding"/>
    <property type="match status" value="1"/>
</dbReference>
<dbReference type="GO" id="GO:0043041">
    <property type="term" value="P:amino acid activation for nonribosomal peptide biosynthetic process"/>
    <property type="evidence" value="ECO:0007669"/>
    <property type="project" value="TreeGrafter"/>
</dbReference>
<evidence type="ECO:0000256" key="2">
    <source>
        <dbReference type="ARBA" id="ARBA00022450"/>
    </source>
</evidence>
<dbReference type="PROSITE" id="PS00012">
    <property type="entry name" value="PHOSPHOPANTETHEINE"/>
    <property type="match status" value="1"/>
</dbReference>
<evidence type="ECO:0000313" key="8">
    <source>
        <dbReference type="Proteomes" id="UP000224607"/>
    </source>
</evidence>
<dbReference type="InterPro" id="IPR009081">
    <property type="entry name" value="PP-bd_ACP"/>
</dbReference>
<gene>
    <name evidence="6" type="ORF">SAMN05421680_10499</name>
    <name evidence="5" type="ORF">Xmau_00982</name>
</gene>
<dbReference type="GO" id="GO:0005829">
    <property type="term" value="C:cytosol"/>
    <property type="evidence" value="ECO:0007669"/>
    <property type="project" value="TreeGrafter"/>
</dbReference>
<evidence type="ECO:0000256" key="1">
    <source>
        <dbReference type="ARBA" id="ARBA00001957"/>
    </source>
</evidence>
<keyword evidence="8" id="KW-1185">Reference proteome</keyword>
<dbReference type="PANTHER" id="PTHR45527:SF14">
    <property type="entry name" value="PLIPASTATIN SYNTHASE SUBUNIT B"/>
    <property type="match status" value="1"/>
</dbReference>
<dbReference type="Proteomes" id="UP000198919">
    <property type="component" value="Unassembled WGS sequence"/>
</dbReference>
<dbReference type="Gene3D" id="1.10.1200.10">
    <property type="entry name" value="ACP-like"/>
    <property type="match status" value="1"/>
</dbReference>
<reference evidence="7" key="2">
    <citation type="submission" date="2016-10" db="EMBL/GenBank/DDBJ databases">
        <authorList>
            <person name="Varghese N."/>
            <person name="Submissions S."/>
        </authorList>
    </citation>
    <scope>NUCLEOTIDE SEQUENCE [LARGE SCALE GENOMIC DNA]</scope>
    <source>
        <strain evidence="7">DSM 17908</strain>
    </source>
</reference>
<feature type="domain" description="Carrier" evidence="4">
    <location>
        <begin position="205"/>
        <end position="280"/>
    </location>
</feature>
<dbReference type="STRING" id="351675.SAMN05421680_10499"/>
<accession>A0A1I3LXF4</accession>
<evidence type="ECO:0000259" key="4">
    <source>
        <dbReference type="PROSITE" id="PS50075"/>
    </source>
</evidence>
<dbReference type="PANTHER" id="PTHR45527">
    <property type="entry name" value="NONRIBOSOMAL PEPTIDE SYNTHETASE"/>
    <property type="match status" value="1"/>
</dbReference>